<dbReference type="EMBL" id="JAUKUD010000005">
    <property type="protein sequence ID" value="KAK0743897.1"/>
    <property type="molecule type" value="Genomic_DNA"/>
</dbReference>
<evidence type="ECO:0000313" key="3">
    <source>
        <dbReference type="Proteomes" id="UP001172155"/>
    </source>
</evidence>
<gene>
    <name evidence="2" type="ORF">B0T18DRAFT_289051</name>
</gene>
<evidence type="ECO:0000313" key="2">
    <source>
        <dbReference type="EMBL" id="KAK0743897.1"/>
    </source>
</evidence>
<keyword evidence="3" id="KW-1185">Reference proteome</keyword>
<feature type="compositionally biased region" description="Basic and acidic residues" evidence="1">
    <location>
        <begin position="40"/>
        <end position="56"/>
    </location>
</feature>
<feature type="region of interest" description="Disordered" evidence="1">
    <location>
        <begin position="1"/>
        <end position="56"/>
    </location>
</feature>
<dbReference type="Proteomes" id="UP001172155">
    <property type="component" value="Unassembled WGS sequence"/>
</dbReference>
<proteinExistence type="predicted"/>
<organism evidence="2 3">
    <name type="scientific">Schizothecium vesticola</name>
    <dbReference type="NCBI Taxonomy" id="314040"/>
    <lineage>
        <taxon>Eukaryota</taxon>
        <taxon>Fungi</taxon>
        <taxon>Dikarya</taxon>
        <taxon>Ascomycota</taxon>
        <taxon>Pezizomycotina</taxon>
        <taxon>Sordariomycetes</taxon>
        <taxon>Sordariomycetidae</taxon>
        <taxon>Sordariales</taxon>
        <taxon>Schizotheciaceae</taxon>
        <taxon>Schizothecium</taxon>
    </lineage>
</organism>
<evidence type="ECO:0000256" key="1">
    <source>
        <dbReference type="SAM" id="MobiDB-lite"/>
    </source>
</evidence>
<sequence length="56" mass="6180">TNLAAAGLSRVLTQPTSPTSPHSAADAARAMSSTDTWQPRLDRRQSWDAQEYKHEL</sequence>
<dbReference type="AlphaFoldDB" id="A0AA40K329"/>
<feature type="non-terminal residue" evidence="2">
    <location>
        <position position="1"/>
    </location>
</feature>
<reference evidence="2" key="1">
    <citation type="submission" date="2023-06" db="EMBL/GenBank/DDBJ databases">
        <title>Genome-scale phylogeny and comparative genomics of the fungal order Sordariales.</title>
        <authorList>
            <consortium name="Lawrence Berkeley National Laboratory"/>
            <person name="Hensen N."/>
            <person name="Bonometti L."/>
            <person name="Westerberg I."/>
            <person name="Brannstrom I.O."/>
            <person name="Guillou S."/>
            <person name="Cros-Aarteil S."/>
            <person name="Calhoun S."/>
            <person name="Haridas S."/>
            <person name="Kuo A."/>
            <person name="Mondo S."/>
            <person name="Pangilinan J."/>
            <person name="Riley R."/>
            <person name="LaButti K."/>
            <person name="Andreopoulos B."/>
            <person name="Lipzen A."/>
            <person name="Chen C."/>
            <person name="Yanf M."/>
            <person name="Daum C."/>
            <person name="Ng V."/>
            <person name="Clum A."/>
            <person name="Steindorff A."/>
            <person name="Ohm R."/>
            <person name="Martin F."/>
            <person name="Silar P."/>
            <person name="Natvig D."/>
            <person name="Lalanne C."/>
            <person name="Gautier V."/>
            <person name="Ament-velasquez S.L."/>
            <person name="Kruys A."/>
            <person name="Hutchinson M.I."/>
            <person name="Powell A.J."/>
            <person name="Barry K."/>
            <person name="Miller A.N."/>
            <person name="Grigoriev I.V."/>
            <person name="Debuchy R."/>
            <person name="Gladieux P."/>
            <person name="Thoren M.H."/>
            <person name="Johannesson H."/>
        </authorList>
    </citation>
    <scope>NUCLEOTIDE SEQUENCE</scope>
    <source>
        <strain evidence="2">SMH3187-1</strain>
    </source>
</reference>
<name>A0AA40K329_9PEZI</name>
<comment type="caution">
    <text evidence="2">The sequence shown here is derived from an EMBL/GenBank/DDBJ whole genome shotgun (WGS) entry which is preliminary data.</text>
</comment>
<accession>A0AA40K329</accession>
<feature type="compositionally biased region" description="Polar residues" evidence="1">
    <location>
        <begin position="11"/>
        <end position="22"/>
    </location>
</feature>
<protein>
    <submittedName>
        <fullName evidence="2">Uncharacterized protein</fullName>
    </submittedName>
</protein>
<feature type="non-terminal residue" evidence="2">
    <location>
        <position position="56"/>
    </location>
</feature>